<dbReference type="OMA" id="QSRICMF"/>
<dbReference type="PROSITE" id="PS50862">
    <property type="entry name" value="AA_TRNA_LIGASE_II"/>
    <property type="match status" value="1"/>
</dbReference>
<dbReference type="GO" id="GO:0004071">
    <property type="term" value="F:aspartate-ammonia ligase activity"/>
    <property type="evidence" value="ECO:0007669"/>
    <property type="project" value="InterPro"/>
</dbReference>
<keyword evidence="5" id="KW-0067">ATP-binding</keyword>
<evidence type="ECO:0000256" key="2">
    <source>
        <dbReference type="ARBA" id="ARBA00022598"/>
    </source>
</evidence>
<evidence type="ECO:0000256" key="3">
    <source>
        <dbReference type="ARBA" id="ARBA00022605"/>
    </source>
</evidence>
<dbReference type="VEuPathDB" id="TriTrypDB:TcIL3000_0_04440"/>
<reference evidence="10" key="1">
    <citation type="submission" date="2011-07" db="EMBL/GenBank/DDBJ databases">
        <title>Divergent evolution of antigenic variation in African trypanosomes.</title>
        <authorList>
            <person name="Jackson A.P."/>
            <person name="Berry A."/>
            <person name="Allison H.C."/>
            <person name="Burton P."/>
            <person name="Anderson J."/>
            <person name="Aslett M."/>
            <person name="Brown R."/>
            <person name="Corton N."/>
            <person name="Harris D."/>
            <person name="Hauser H."/>
            <person name="Gamble J."/>
            <person name="Gilderthorp R."/>
            <person name="McQuillan J."/>
            <person name="Quail M.A."/>
            <person name="Sanders M."/>
            <person name="Van Tonder A."/>
            <person name="Ginger M.L."/>
            <person name="Donelson J.E."/>
            <person name="Field M.C."/>
            <person name="Barry J.D."/>
            <person name="Berriman M."/>
            <person name="Hertz-Fowler C."/>
        </authorList>
    </citation>
    <scope>NUCLEOTIDE SEQUENCE [LARGE SCALE GENOMIC DNA]</scope>
    <source>
        <strain evidence="10">IL3000</strain>
    </source>
</reference>
<protein>
    <submittedName>
        <fullName evidence="9">WGS project CAEQ00000000 data, annotated contig 169</fullName>
    </submittedName>
</protein>
<dbReference type="NCBIfam" id="TIGR00669">
    <property type="entry name" value="asnA"/>
    <property type="match status" value="1"/>
</dbReference>
<organism evidence="9 10">
    <name type="scientific">Trypanosoma congolense (strain IL3000)</name>
    <dbReference type="NCBI Taxonomy" id="1068625"/>
    <lineage>
        <taxon>Eukaryota</taxon>
        <taxon>Discoba</taxon>
        <taxon>Euglenozoa</taxon>
        <taxon>Kinetoplastea</taxon>
        <taxon>Metakinetoplastina</taxon>
        <taxon>Trypanosomatida</taxon>
        <taxon>Trypanosomatidae</taxon>
        <taxon>Trypanosoma</taxon>
        <taxon>Nannomonas</taxon>
    </lineage>
</organism>
<dbReference type="SUPFAM" id="SSF55681">
    <property type="entry name" value="Class II aaRS and biotin synthetases"/>
    <property type="match status" value="1"/>
</dbReference>
<dbReference type="InterPro" id="IPR045864">
    <property type="entry name" value="aa-tRNA-synth_II/BPL/LPL"/>
</dbReference>
<evidence type="ECO:0000313" key="10">
    <source>
        <dbReference type="Proteomes" id="UP000000702"/>
    </source>
</evidence>
<accession>F9W819</accession>
<feature type="domain" description="Aminoacyl-transfer RNA synthetases class-II family profile" evidence="8">
    <location>
        <begin position="19"/>
        <end position="351"/>
    </location>
</feature>
<comment type="caution">
    <text evidence="9">The sequence shown here is derived from an EMBL/GenBank/DDBJ whole genome shotgun (WGS) entry which is preliminary data.</text>
</comment>
<evidence type="ECO:0000256" key="5">
    <source>
        <dbReference type="ARBA" id="ARBA00022840"/>
    </source>
</evidence>
<dbReference type="PIRSF" id="PIRSF001555">
    <property type="entry name" value="Asp_ammon_ligase"/>
    <property type="match status" value="1"/>
</dbReference>
<evidence type="ECO:0000256" key="7">
    <source>
        <dbReference type="SAM" id="MobiDB-lite"/>
    </source>
</evidence>
<evidence type="ECO:0000256" key="1">
    <source>
        <dbReference type="ARBA" id="ARBA00022490"/>
    </source>
</evidence>
<keyword evidence="4" id="KW-0547">Nucleotide-binding</keyword>
<dbReference type="PANTHER" id="PTHR30073">
    <property type="entry name" value="ASPARTATE--AMMONIA LIGASE"/>
    <property type="match status" value="1"/>
</dbReference>
<evidence type="ECO:0000259" key="8">
    <source>
        <dbReference type="PROSITE" id="PS50862"/>
    </source>
</evidence>
<dbReference type="AlphaFoldDB" id="F9W819"/>
<keyword evidence="10" id="KW-1185">Reference proteome</keyword>
<dbReference type="GO" id="GO:0005829">
    <property type="term" value="C:cytosol"/>
    <property type="evidence" value="ECO:0007669"/>
    <property type="project" value="TreeGrafter"/>
</dbReference>
<sequence>MSGDEFSHYLLLQGQIRTVKKVFSEALERKLRLVEVQSPILFRTGDGTQDNLSGFEKAVKVSVKAIPDASFEVVHSLAKWKRQVLASYGFPVGSGLYTHMTALRVEDVLDNVHSVVVDQWDWEMVIEEKQRNLPFLKDVVGKLYAAVRETEFVVCKMYEQKPVLPETIHFVHAEQLLQAYPTLSPKEREREIVKKYGAVFLVGIGGQLSCGERHDARAPDYDDWSSPVEGSEMASPGTGELTPTMNSLCSLKGLNGDILLYNPVLDDVLELSSMGIRVDADTLRRQLELTGDEELMKSEWHQKLLNGEFPQTVGGGIGQSRLIMFMLRKEHIGQVQCSVWREETRREYGLL</sequence>
<keyword evidence="2" id="KW-0436">Ligase</keyword>
<dbReference type="InterPro" id="IPR004618">
    <property type="entry name" value="AsnA"/>
</dbReference>
<gene>
    <name evidence="9" type="ORF">TCIL3000_0_04440</name>
</gene>
<dbReference type="GO" id="GO:0006529">
    <property type="term" value="P:asparagine biosynthetic process"/>
    <property type="evidence" value="ECO:0007669"/>
    <property type="project" value="UniProtKB-KW"/>
</dbReference>
<dbReference type="InterPro" id="IPR006195">
    <property type="entry name" value="aa-tRNA-synth_II"/>
</dbReference>
<keyword evidence="3" id="KW-0028">Amino-acid biosynthesis</keyword>
<evidence type="ECO:0000313" key="9">
    <source>
        <dbReference type="EMBL" id="CCD13345.1"/>
    </source>
</evidence>
<dbReference type="Proteomes" id="UP000000702">
    <property type="component" value="Unassembled WGS sequence"/>
</dbReference>
<keyword evidence="6" id="KW-0061">Asparagine biosynthesis</keyword>
<keyword evidence="1" id="KW-0963">Cytoplasm</keyword>
<dbReference type="Pfam" id="PF03590">
    <property type="entry name" value="AsnA"/>
    <property type="match status" value="1"/>
</dbReference>
<dbReference type="GO" id="GO:0005524">
    <property type="term" value="F:ATP binding"/>
    <property type="evidence" value="ECO:0007669"/>
    <property type="project" value="UniProtKB-KW"/>
</dbReference>
<evidence type="ECO:0000256" key="6">
    <source>
        <dbReference type="ARBA" id="ARBA00022888"/>
    </source>
</evidence>
<dbReference type="Gene3D" id="3.30.930.10">
    <property type="entry name" value="Bira Bifunctional Protein, Domain 2"/>
    <property type="match status" value="1"/>
</dbReference>
<feature type="region of interest" description="Disordered" evidence="7">
    <location>
        <begin position="219"/>
        <end position="240"/>
    </location>
</feature>
<dbReference type="PANTHER" id="PTHR30073:SF5">
    <property type="entry name" value="ASPARTATE--AMMONIA LIGASE"/>
    <property type="match status" value="1"/>
</dbReference>
<name>F9W819_TRYCI</name>
<dbReference type="EMBL" id="CAEQ01001121">
    <property type="protein sequence ID" value="CCD13345.1"/>
    <property type="molecule type" value="Genomic_DNA"/>
</dbReference>
<reference evidence="9 10" key="2">
    <citation type="journal article" date="2012" name="Proc. Natl. Acad. Sci. U.S.A.">
        <title>Antigenic diversity is generated by distinct evolutionary mechanisms in African trypanosome species.</title>
        <authorList>
            <person name="Jackson A.P."/>
            <person name="Berry A."/>
            <person name="Aslett M."/>
            <person name="Allison H.C."/>
            <person name="Burton P."/>
            <person name="Vavrova-Anderson J."/>
            <person name="Brown R."/>
            <person name="Browne H."/>
            <person name="Corton N."/>
            <person name="Hauser H."/>
            <person name="Gamble J."/>
            <person name="Gilderthorp R."/>
            <person name="Marcello L."/>
            <person name="McQuillan J."/>
            <person name="Otto T.D."/>
            <person name="Quail M.A."/>
            <person name="Sanders M.J."/>
            <person name="van Tonder A."/>
            <person name="Ginger M.L."/>
            <person name="Field M.C."/>
            <person name="Barry J.D."/>
            <person name="Hertz-Fowler C."/>
            <person name="Berriman M."/>
        </authorList>
    </citation>
    <scope>NUCLEOTIDE SEQUENCE [LARGE SCALE GENOMIC DNA]</scope>
    <source>
        <strain evidence="9 10">IL3000</strain>
    </source>
</reference>
<evidence type="ECO:0000256" key="4">
    <source>
        <dbReference type="ARBA" id="ARBA00022741"/>
    </source>
</evidence>
<proteinExistence type="predicted"/>